<dbReference type="OrthoDB" id="10052498at2759"/>
<protein>
    <submittedName>
        <fullName evidence="2">Uncharacterized protein</fullName>
    </submittedName>
</protein>
<gene>
    <name evidence="3" type="ORF">OKA104_LOCUS33373</name>
    <name evidence="2" type="ORF">VCS650_LOCUS37540</name>
</gene>
<evidence type="ECO:0000313" key="3">
    <source>
        <dbReference type="EMBL" id="CAF4060833.1"/>
    </source>
</evidence>
<dbReference type="Proteomes" id="UP000663881">
    <property type="component" value="Unassembled WGS sequence"/>
</dbReference>
<evidence type="ECO:0000256" key="1">
    <source>
        <dbReference type="SAM" id="MobiDB-lite"/>
    </source>
</evidence>
<dbReference type="EMBL" id="CAJNON010001024">
    <property type="protein sequence ID" value="CAF1418087.1"/>
    <property type="molecule type" value="Genomic_DNA"/>
</dbReference>
<proteinExistence type="predicted"/>
<name>A0A815M0S0_9BILA</name>
<evidence type="ECO:0000313" key="4">
    <source>
        <dbReference type="Proteomes" id="UP000663891"/>
    </source>
</evidence>
<organism evidence="2 4">
    <name type="scientific">Adineta steineri</name>
    <dbReference type="NCBI Taxonomy" id="433720"/>
    <lineage>
        <taxon>Eukaryota</taxon>
        <taxon>Metazoa</taxon>
        <taxon>Spiralia</taxon>
        <taxon>Gnathifera</taxon>
        <taxon>Rotifera</taxon>
        <taxon>Eurotatoria</taxon>
        <taxon>Bdelloidea</taxon>
        <taxon>Adinetida</taxon>
        <taxon>Adinetidae</taxon>
        <taxon>Adineta</taxon>
    </lineage>
</organism>
<evidence type="ECO:0000313" key="2">
    <source>
        <dbReference type="EMBL" id="CAF1418087.1"/>
    </source>
</evidence>
<dbReference type="AlphaFoldDB" id="A0A815M0S0"/>
<dbReference type="Proteomes" id="UP000663891">
    <property type="component" value="Unassembled WGS sequence"/>
</dbReference>
<dbReference type="EMBL" id="CAJOAY010004231">
    <property type="protein sequence ID" value="CAF4060833.1"/>
    <property type="molecule type" value="Genomic_DNA"/>
</dbReference>
<comment type="caution">
    <text evidence="2">The sequence shown here is derived from an EMBL/GenBank/DDBJ whole genome shotgun (WGS) entry which is preliminary data.</text>
</comment>
<feature type="region of interest" description="Disordered" evidence="1">
    <location>
        <begin position="1067"/>
        <end position="1102"/>
    </location>
</feature>
<feature type="region of interest" description="Disordered" evidence="1">
    <location>
        <begin position="814"/>
        <end position="835"/>
    </location>
</feature>
<reference evidence="2" key="1">
    <citation type="submission" date="2021-02" db="EMBL/GenBank/DDBJ databases">
        <authorList>
            <person name="Nowell W R."/>
        </authorList>
    </citation>
    <scope>NUCLEOTIDE SEQUENCE</scope>
</reference>
<sequence length="1102" mass="125411">MLPRVQKPTLRDFMIVQAQTRTQLCLDKAVFDPCIKLTQLTSFEMATITSWYSDSAYGNQYNDPRFPENVNMLIQMFDGTKHQNRATLSTSYNIPDGRRASIIGASVGDPYARVSQQHYEGNGISGAHNRFTHYPCPVMKAIKINSGTKGVVSNMVPSLQHIYSVSFLLGKIEYVVRQNVYDTCEKKISSKCEILFLHKACLYFLKDVYNSDVEEKWNRLRPTSNRQYHHLSSKIEIELEEPQSDASYENSKSAHFYMFNRVYKQWEEATETEKQEHEAIISFKNSAKIPRYSIINLCILNLNEECVFFTKFSFICNFARFRSIMKILWDDDVYALIEVSEVVKPPYRVSQNFIEAVKKAIDKQFPANLCKDDGTKILVIEKDTAKMGDIFFGYADNVSRQLFDLSSIQEKFNTSPGASRLLKTSDTKEKQVPESIVYGDALVIVSSKFIFFSAATFISYREFHNSKDRLSTAIKYLIDNGLAFQPSNKTRFIKGTRTSYVMATPNQIKHNNMAVEALNKINLNITDYEQLWKECLLFTTEVASKIEKIAIDHINFNLIDYISIIHRLGNANDPISQEILKPGLLNGQIGINPETNTFSLSHEHIIQTKDDAYVMNLLKKICNTAVAHNNDSSKKERTSTIMIDLSEPATSNMSSSLADDVQRLQTPLQLSSIYTDIVSNENDQIENFKEQNLFNEKPNETVSTSTMDSIIRKECSNVLTTLVSELKNNHEKGNIMNDDVIVIRQMSNTDNSMYDLDSSSPIALNNIVVEELSASVSNSVEYDYPTDGSKNTDSIDASLNKQQRENQIELFSEISSSITTDEENNKQQYNSESGPMEIDIHSNLKTTSSPNTTSSEHTDVSIDLNQTSTESQDQSDKTFNIIALSKKLMLKPFIVFTKTDATRLYNNAETKNIVIGYLQQHGLIKQIDDLFLINIPTKKITKSEIGYLKMFPNSQSASNTASFEVKLREKVGITFDNYVGKVLNSENASTSTSVINNMFNTAYHKWLLNREWYDKIKEGYFSEYYQNKIICPDANMSLPMVTVASVSSDNVQDLLDRPRSTLTASQRTNNELRRLGAKRQQVPSDEPPPKRLRKPRRFADDN</sequence>
<accession>A0A815M0S0</accession>